<evidence type="ECO:0000256" key="1">
    <source>
        <dbReference type="SAM" id="MobiDB-lite"/>
    </source>
</evidence>
<organism evidence="2 3">
    <name type="scientific">Cuscuta australis</name>
    <dbReference type="NCBI Taxonomy" id="267555"/>
    <lineage>
        <taxon>Eukaryota</taxon>
        <taxon>Viridiplantae</taxon>
        <taxon>Streptophyta</taxon>
        <taxon>Embryophyta</taxon>
        <taxon>Tracheophyta</taxon>
        <taxon>Spermatophyta</taxon>
        <taxon>Magnoliopsida</taxon>
        <taxon>eudicotyledons</taxon>
        <taxon>Gunneridae</taxon>
        <taxon>Pentapetalae</taxon>
        <taxon>asterids</taxon>
        <taxon>lamiids</taxon>
        <taxon>Solanales</taxon>
        <taxon>Convolvulaceae</taxon>
        <taxon>Cuscuteae</taxon>
        <taxon>Cuscuta</taxon>
        <taxon>Cuscuta subgen. Grammica</taxon>
        <taxon>Cuscuta sect. Cleistogrammica</taxon>
    </lineage>
</organism>
<accession>A0A328DTX8</accession>
<gene>
    <name evidence="2" type="ORF">DM860_001060</name>
</gene>
<protein>
    <submittedName>
        <fullName evidence="2">Uncharacterized protein</fullName>
    </submittedName>
</protein>
<dbReference type="EMBL" id="NQVE01000097">
    <property type="protein sequence ID" value="RAL48740.1"/>
    <property type="molecule type" value="Genomic_DNA"/>
</dbReference>
<feature type="region of interest" description="Disordered" evidence="1">
    <location>
        <begin position="1"/>
        <end position="23"/>
    </location>
</feature>
<dbReference type="AlphaFoldDB" id="A0A328DTX8"/>
<reference evidence="2 3" key="1">
    <citation type="submission" date="2018-06" db="EMBL/GenBank/DDBJ databases">
        <title>The Genome of Cuscuta australis (Dodder) Provides Insight into the Evolution of Plant Parasitism.</title>
        <authorList>
            <person name="Liu H."/>
        </authorList>
    </citation>
    <scope>NUCLEOTIDE SEQUENCE [LARGE SCALE GENOMIC DNA]</scope>
    <source>
        <strain evidence="3">cv. Yunnan</strain>
        <tissue evidence="2">Vines</tissue>
    </source>
</reference>
<name>A0A328DTX8_9ASTE</name>
<evidence type="ECO:0000313" key="3">
    <source>
        <dbReference type="Proteomes" id="UP000249390"/>
    </source>
</evidence>
<sequence>MAGACMPSHLPGHERNNHGNQYHKSHGKAIDFANLTVLYLLEQGSSSSPAGFFIFSDLVLHLPQSIIHFVTPGLHPIFSDIWEWLLLGNIGLNFENVETGN</sequence>
<keyword evidence="3" id="KW-1185">Reference proteome</keyword>
<dbReference type="Proteomes" id="UP000249390">
    <property type="component" value="Unassembled WGS sequence"/>
</dbReference>
<proteinExistence type="predicted"/>
<comment type="caution">
    <text evidence="2">The sequence shown here is derived from an EMBL/GenBank/DDBJ whole genome shotgun (WGS) entry which is preliminary data.</text>
</comment>
<evidence type="ECO:0000313" key="2">
    <source>
        <dbReference type="EMBL" id="RAL48740.1"/>
    </source>
</evidence>